<evidence type="ECO:0000313" key="2">
    <source>
        <dbReference type="EMBL" id="EEE69794.1"/>
    </source>
</evidence>
<proteinExistence type="predicted"/>
<reference evidence="2" key="2">
    <citation type="submission" date="2008-12" db="EMBL/GenBank/DDBJ databases">
        <title>Improved gene annotation of the rice (Oryza sativa) genomes.</title>
        <authorList>
            <person name="Wang J."/>
            <person name="Li R."/>
            <person name="Fan W."/>
            <person name="Huang Q."/>
            <person name="Zhang J."/>
            <person name="Zhou Y."/>
            <person name="Hu Y."/>
            <person name="Zi S."/>
            <person name="Li J."/>
            <person name="Ni P."/>
            <person name="Zheng H."/>
            <person name="Zhang Y."/>
            <person name="Zhao M."/>
            <person name="Hao Q."/>
            <person name="McDermott J."/>
            <person name="Samudrala R."/>
            <person name="Kristiansen K."/>
            <person name="Wong G.K.-S."/>
        </authorList>
    </citation>
    <scope>NUCLEOTIDE SEQUENCE</scope>
</reference>
<name>B9G3U6_ORYSJ</name>
<organism evidence="2">
    <name type="scientific">Oryza sativa subsp. japonica</name>
    <name type="common">Rice</name>
    <dbReference type="NCBI Taxonomy" id="39947"/>
    <lineage>
        <taxon>Eukaryota</taxon>
        <taxon>Viridiplantae</taxon>
        <taxon>Streptophyta</taxon>
        <taxon>Embryophyta</taxon>
        <taxon>Tracheophyta</taxon>
        <taxon>Spermatophyta</taxon>
        <taxon>Magnoliopsida</taxon>
        <taxon>Liliopsida</taxon>
        <taxon>Poales</taxon>
        <taxon>Poaceae</taxon>
        <taxon>BOP clade</taxon>
        <taxon>Oryzoideae</taxon>
        <taxon>Oryzeae</taxon>
        <taxon>Oryzinae</taxon>
        <taxon>Oryza</taxon>
        <taxon>Oryza sativa</taxon>
    </lineage>
</organism>
<gene>
    <name evidence="2" type="ORF">OsJ_29517</name>
</gene>
<reference evidence="2" key="1">
    <citation type="journal article" date="2005" name="PLoS Biol.">
        <title>The genomes of Oryza sativa: a history of duplications.</title>
        <authorList>
            <person name="Yu J."/>
            <person name="Wang J."/>
            <person name="Lin W."/>
            <person name="Li S."/>
            <person name="Li H."/>
            <person name="Zhou J."/>
            <person name="Ni P."/>
            <person name="Dong W."/>
            <person name="Hu S."/>
            <person name="Zeng C."/>
            <person name="Zhang J."/>
            <person name="Zhang Y."/>
            <person name="Li R."/>
            <person name="Xu Z."/>
            <person name="Li S."/>
            <person name="Li X."/>
            <person name="Zheng H."/>
            <person name="Cong L."/>
            <person name="Lin L."/>
            <person name="Yin J."/>
            <person name="Geng J."/>
            <person name="Li G."/>
            <person name="Shi J."/>
            <person name="Liu J."/>
            <person name="Lv H."/>
            <person name="Li J."/>
            <person name="Wang J."/>
            <person name="Deng Y."/>
            <person name="Ran L."/>
            <person name="Shi X."/>
            <person name="Wang X."/>
            <person name="Wu Q."/>
            <person name="Li C."/>
            <person name="Ren X."/>
            <person name="Wang J."/>
            <person name="Wang X."/>
            <person name="Li D."/>
            <person name="Liu D."/>
            <person name="Zhang X."/>
            <person name="Ji Z."/>
            <person name="Zhao W."/>
            <person name="Sun Y."/>
            <person name="Zhang Z."/>
            <person name="Bao J."/>
            <person name="Han Y."/>
            <person name="Dong L."/>
            <person name="Ji J."/>
            <person name="Chen P."/>
            <person name="Wu S."/>
            <person name="Liu J."/>
            <person name="Xiao Y."/>
            <person name="Bu D."/>
            <person name="Tan J."/>
            <person name="Yang L."/>
            <person name="Ye C."/>
            <person name="Zhang J."/>
            <person name="Xu J."/>
            <person name="Zhou Y."/>
            <person name="Yu Y."/>
            <person name="Zhang B."/>
            <person name="Zhuang S."/>
            <person name="Wei H."/>
            <person name="Liu B."/>
            <person name="Lei M."/>
            <person name="Yu H."/>
            <person name="Li Y."/>
            <person name="Xu H."/>
            <person name="Wei S."/>
            <person name="He X."/>
            <person name="Fang L."/>
            <person name="Zhang Z."/>
            <person name="Zhang Y."/>
            <person name="Huang X."/>
            <person name="Su Z."/>
            <person name="Tong W."/>
            <person name="Li J."/>
            <person name="Tong Z."/>
            <person name="Li S."/>
            <person name="Ye J."/>
            <person name="Wang L."/>
            <person name="Fang L."/>
            <person name="Lei T."/>
            <person name="Chen C."/>
            <person name="Chen H."/>
            <person name="Xu Z."/>
            <person name="Li H."/>
            <person name="Huang H."/>
            <person name="Zhang F."/>
            <person name="Xu H."/>
            <person name="Li N."/>
            <person name="Zhao C."/>
            <person name="Li S."/>
            <person name="Dong L."/>
            <person name="Huang Y."/>
            <person name="Li L."/>
            <person name="Xi Y."/>
            <person name="Qi Q."/>
            <person name="Li W."/>
            <person name="Zhang B."/>
            <person name="Hu W."/>
            <person name="Zhang Y."/>
            <person name="Tian X."/>
            <person name="Jiao Y."/>
            <person name="Liang X."/>
            <person name="Jin J."/>
            <person name="Gao L."/>
            <person name="Zheng W."/>
            <person name="Hao B."/>
            <person name="Liu S."/>
            <person name="Wang W."/>
            <person name="Yuan L."/>
            <person name="Cao M."/>
            <person name="McDermott J."/>
            <person name="Samudrala R."/>
            <person name="Wang J."/>
            <person name="Wong G.K."/>
            <person name="Yang H."/>
        </authorList>
    </citation>
    <scope>NUCLEOTIDE SEQUENCE [LARGE SCALE GENOMIC DNA]</scope>
</reference>
<accession>B9G3U6</accession>
<protein>
    <submittedName>
        <fullName evidence="2">Uncharacterized protein</fullName>
    </submittedName>
</protein>
<evidence type="ECO:0000256" key="1">
    <source>
        <dbReference type="SAM" id="MobiDB-lite"/>
    </source>
</evidence>
<dbReference type="EMBL" id="CM000146">
    <property type="protein sequence ID" value="EEE69794.1"/>
    <property type="molecule type" value="Genomic_DNA"/>
</dbReference>
<dbReference type="AlphaFoldDB" id="B9G3U6"/>
<feature type="region of interest" description="Disordered" evidence="1">
    <location>
        <begin position="31"/>
        <end position="81"/>
    </location>
</feature>
<sequence length="160" mass="16309">MARCLNTGCGGPAARLFPKAAAGWVVSEFGRHGSKRKEAPSPGKDQSAGGGDDEDDGKGGGGRGGGRMLAQPIRAARTPPARYEAQFPYAARYTIEQRRGGGLLRIRITVCPLSGAGSMGPTCRRDGKNGASLSPARESAAAAAARRSSADDPAAAARVS</sequence>
<dbReference type="Proteomes" id="UP000007752">
    <property type="component" value="Chromosome 9"/>
</dbReference>
<feature type="compositionally biased region" description="Low complexity" evidence="1">
    <location>
        <begin position="131"/>
        <end position="160"/>
    </location>
</feature>
<feature type="region of interest" description="Disordered" evidence="1">
    <location>
        <begin position="115"/>
        <end position="160"/>
    </location>
</feature>